<dbReference type="VEuPathDB" id="PiroplasmaDB:TA14925"/>
<evidence type="ECO:0000313" key="1">
    <source>
        <dbReference type="EMBL" id="SVP90704.1"/>
    </source>
</evidence>
<proteinExistence type="predicted"/>
<dbReference type="AlphaFoldDB" id="A0A3B0N8A0"/>
<name>A0A3B0N8A0_THEAN</name>
<evidence type="ECO:0000313" key="2">
    <source>
        <dbReference type="EMBL" id="SVP91226.1"/>
    </source>
</evidence>
<dbReference type="EMBL" id="UIVT01000002">
    <property type="protein sequence ID" value="SVP90704.1"/>
    <property type="molecule type" value="Genomic_DNA"/>
</dbReference>
<organism evidence="2">
    <name type="scientific">Theileria annulata</name>
    <dbReference type="NCBI Taxonomy" id="5874"/>
    <lineage>
        <taxon>Eukaryota</taxon>
        <taxon>Sar</taxon>
        <taxon>Alveolata</taxon>
        <taxon>Apicomplexa</taxon>
        <taxon>Aconoidasida</taxon>
        <taxon>Piroplasmida</taxon>
        <taxon>Theileriidae</taxon>
        <taxon>Theileria</taxon>
    </lineage>
</organism>
<gene>
    <name evidence="1" type="ORF">TAT_000141500</name>
    <name evidence="2" type="ORF">TAV_000141500</name>
</gene>
<protein>
    <submittedName>
        <fullName evidence="2">Uncharacterized protein</fullName>
    </submittedName>
</protein>
<accession>A0A3B0N8A0</accession>
<dbReference type="EMBL" id="UIVS01000002">
    <property type="protein sequence ID" value="SVP91226.1"/>
    <property type="molecule type" value="Genomic_DNA"/>
</dbReference>
<reference evidence="2" key="1">
    <citation type="submission" date="2018-07" db="EMBL/GenBank/DDBJ databases">
        <authorList>
            <person name="Quirk P.G."/>
            <person name="Krulwich T.A."/>
        </authorList>
    </citation>
    <scope>NUCLEOTIDE SEQUENCE</scope>
    <source>
        <strain evidence="2">Anand</strain>
    </source>
</reference>
<sequence length="134" mass="14776">MNICGQYFDLTMDFSFSIKRIGTVFLWLTFLALKFSKSHFCPENICKLCCKPTQSGCVNGFVQNYNQTLTSVSLACQDCNCSNPQIGCGWAGRRFKRVECNSCSTLNSLIEINPELPVAGCGKSIIDGALVYTS</sequence>